<dbReference type="InterPro" id="IPR001962">
    <property type="entry name" value="Asn_synthase"/>
</dbReference>
<dbReference type="PANTHER" id="PTHR11772:SF2">
    <property type="entry name" value="ASPARAGINE SYNTHETASE [GLUTAMINE-HYDROLYZING]"/>
    <property type="match status" value="1"/>
</dbReference>
<dbReference type="Proteomes" id="UP001328107">
    <property type="component" value="Unassembled WGS sequence"/>
</dbReference>
<dbReference type="InterPro" id="IPR050795">
    <property type="entry name" value="Asn_Synthetase"/>
</dbReference>
<evidence type="ECO:0000259" key="3">
    <source>
        <dbReference type="Pfam" id="PF00733"/>
    </source>
</evidence>
<evidence type="ECO:0000313" key="4">
    <source>
        <dbReference type="EMBL" id="GMR38612.1"/>
    </source>
</evidence>
<dbReference type="GO" id="GO:0005829">
    <property type="term" value="C:cytosol"/>
    <property type="evidence" value="ECO:0007669"/>
    <property type="project" value="TreeGrafter"/>
</dbReference>
<dbReference type="Gene3D" id="3.40.50.620">
    <property type="entry name" value="HUPs"/>
    <property type="match status" value="1"/>
</dbReference>
<dbReference type="AlphaFoldDB" id="A0AAN5CCR2"/>
<evidence type="ECO:0000256" key="1">
    <source>
        <dbReference type="ARBA" id="ARBA00022741"/>
    </source>
</evidence>
<keyword evidence="5" id="KW-1185">Reference proteome</keyword>
<dbReference type="GO" id="GO:0004066">
    <property type="term" value="F:asparagine synthase (glutamine-hydrolyzing) activity"/>
    <property type="evidence" value="ECO:0007669"/>
    <property type="project" value="InterPro"/>
</dbReference>
<sequence>LLLSGGLDSSLINAIAAREMKKLGLAVHSFAVGVDANSPDIVAARKVAEFIGTQHHEVYFTLEDGLAVVDKLVWHL</sequence>
<accession>A0AAN5CCR2</accession>
<evidence type="ECO:0000313" key="5">
    <source>
        <dbReference type="Proteomes" id="UP001328107"/>
    </source>
</evidence>
<evidence type="ECO:0000256" key="2">
    <source>
        <dbReference type="ARBA" id="ARBA00022840"/>
    </source>
</evidence>
<feature type="domain" description="Asparagine synthetase" evidence="3">
    <location>
        <begin position="2"/>
        <end position="76"/>
    </location>
</feature>
<gene>
    <name evidence="4" type="ORF">PMAYCL1PPCAC_08807</name>
</gene>
<keyword evidence="1" id="KW-0547">Nucleotide-binding</keyword>
<dbReference type="CDD" id="cd01991">
    <property type="entry name" value="Asn_synthase_B_C"/>
    <property type="match status" value="1"/>
</dbReference>
<dbReference type="SUPFAM" id="SSF52402">
    <property type="entry name" value="Adenine nucleotide alpha hydrolases-like"/>
    <property type="match status" value="1"/>
</dbReference>
<keyword evidence="2" id="KW-0067">ATP-binding</keyword>
<reference evidence="5" key="1">
    <citation type="submission" date="2022-10" db="EMBL/GenBank/DDBJ databases">
        <title>Genome assembly of Pristionchus species.</title>
        <authorList>
            <person name="Yoshida K."/>
            <person name="Sommer R.J."/>
        </authorList>
    </citation>
    <scope>NUCLEOTIDE SEQUENCE [LARGE SCALE GENOMIC DNA]</scope>
    <source>
        <strain evidence="5">RS5460</strain>
    </source>
</reference>
<proteinExistence type="predicted"/>
<protein>
    <recommendedName>
        <fullName evidence="3">Asparagine synthetase domain-containing protein</fullName>
    </recommendedName>
</protein>
<dbReference type="Pfam" id="PF00733">
    <property type="entry name" value="Asn_synthase"/>
    <property type="match status" value="1"/>
</dbReference>
<dbReference type="InterPro" id="IPR014729">
    <property type="entry name" value="Rossmann-like_a/b/a_fold"/>
</dbReference>
<feature type="non-terminal residue" evidence="4">
    <location>
        <position position="1"/>
    </location>
</feature>
<dbReference type="PANTHER" id="PTHR11772">
    <property type="entry name" value="ASPARAGINE SYNTHETASE"/>
    <property type="match status" value="1"/>
</dbReference>
<dbReference type="GO" id="GO:0005524">
    <property type="term" value="F:ATP binding"/>
    <property type="evidence" value="ECO:0007669"/>
    <property type="project" value="UniProtKB-KW"/>
</dbReference>
<name>A0AAN5CCR2_9BILA</name>
<organism evidence="4 5">
    <name type="scientific">Pristionchus mayeri</name>
    <dbReference type="NCBI Taxonomy" id="1317129"/>
    <lineage>
        <taxon>Eukaryota</taxon>
        <taxon>Metazoa</taxon>
        <taxon>Ecdysozoa</taxon>
        <taxon>Nematoda</taxon>
        <taxon>Chromadorea</taxon>
        <taxon>Rhabditida</taxon>
        <taxon>Rhabditina</taxon>
        <taxon>Diplogasteromorpha</taxon>
        <taxon>Diplogasteroidea</taxon>
        <taxon>Neodiplogasteridae</taxon>
        <taxon>Pristionchus</taxon>
    </lineage>
</organism>
<dbReference type="GO" id="GO:0006529">
    <property type="term" value="P:asparagine biosynthetic process"/>
    <property type="evidence" value="ECO:0007669"/>
    <property type="project" value="InterPro"/>
</dbReference>
<comment type="caution">
    <text evidence="4">The sequence shown here is derived from an EMBL/GenBank/DDBJ whole genome shotgun (WGS) entry which is preliminary data.</text>
</comment>
<dbReference type="EMBL" id="BTRK01000002">
    <property type="protein sequence ID" value="GMR38612.1"/>
    <property type="molecule type" value="Genomic_DNA"/>
</dbReference>
<feature type="non-terminal residue" evidence="4">
    <location>
        <position position="76"/>
    </location>
</feature>